<keyword evidence="5 10" id="KW-0436">Ligase</keyword>
<dbReference type="GO" id="GO:0050567">
    <property type="term" value="F:glutaminyl-tRNA synthase (glutamine-hydrolyzing) activity"/>
    <property type="evidence" value="ECO:0007669"/>
    <property type="project" value="UniProtKB-UniRule"/>
</dbReference>
<evidence type="ECO:0000256" key="6">
    <source>
        <dbReference type="ARBA" id="ARBA00022741"/>
    </source>
</evidence>
<dbReference type="HAMAP" id="MF_00120">
    <property type="entry name" value="GatA"/>
    <property type="match status" value="1"/>
</dbReference>
<dbReference type="InterPro" id="IPR023631">
    <property type="entry name" value="Amidase_dom"/>
</dbReference>
<evidence type="ECO:0000256" key="5">
    <source>
        <dbReference type="ARBA" id="ARBA00022598"/>
    </source>
</evidence>
<dbReference type="PANTHER" id="PTHR11895">
    <property type="entry name" value="TRANSAMIDASE"/>
    <property type="match status" value="1"/>
</dbReference>
<dbReference type="AlphaFoldDB" id="B5Y6V0"/>
<keyword evidence="8 10" id="KW-0648">Protein biosynthesis</keyword>
<dbReference type="GO" id="GO:0030956">
    <property type="term" value="C:glutamyl-tRNA(Gln) amidotransferase complex"/>
    <property type="evidence" value="ECO:0007669"/>
    <property type="project" value="InterPro"/>
</dbReference>
<feature type="active site" description="Charge relay system" evidence="10">
    <location>
        <position position="148"/>
    </location>
</feature>
<dbReference type="Proteomes" id="UP000001732">
    <property type="component" value="Chromosome"/>
</dbReference>
<reference evidence="14" key="1">
    <citation type="submission" date="2008-08" db="EMBL/GenBank/DDBJ databases">
        <title>The complete genome sequence of Coprothermobacter proteolyticus strain ATCC 5245 / DSM 5265 / BT.</title>
        <authorList>
            <person name="Dodson R.J."/>
            <person name="Durkin A.S."/>
            <person name="Wu M."/>
            <person name="Eisen J."/>
            <person name="Sutton G."/>
        </authorList>
    </citation>
    <scope>NUCLEOTIDE SEQUENCE [LARGE SCALE GENOMIC DNA]</scope>
    <source>
        <strain evidence="14">ATCC 35245 / DSM 5265 / OCM 4 / BT</strain>
    </source>
</reference>
<dbReference type="RefSeq" id="WP_012543556.1">
    <property type="nucleotide sequence ID" value="NC_011295.1"/>
</dbReference>
<dbReference type="Pfam" id="PF01425">
    <property type="entry name" value="Amidase"/>
    <property type="match status" value="1"/>
</dbReference>
<dbReference type="InterPro" id="IPR020556">
    <property type="entry name" value="Amidase_CS"/>
</dbReference>
<dbReference type="PANTHER" id="PTHR11895:SF151">
    <property type="entry name" value="GLUTAMYL-TRNA(GLN) AMIDOTRANSFERASE SUBUNIT A"/>
    <property type="match status" value="1"/>
</dbReference>
<dbReference type="KEGG" id="cpo:COPRO5265_0127"/>
<sequence length="464" mass="50955">MNIKEVFTKRQNGEITFKGLMQKTIEKLEQDKELHAFLYLKHPSELIREAEEADKAWEKGVRRPLQGIPVAVKDNICVSSMPCTCASKVLQDFVAPYDATVVKKLKESGAIIVGKTNLDEFAMGSSSENSAFGPTKNPLDLSRSPGGSSGGSAAAVAADMCMVALGSDTGGSVRQPAAFTGIIGFKPSYGAISRYGLVAFASSLDQIGILAKTPEDVLLTSFVLFGKDHLDSTTTDVFMDFSPKASEVRRIGLVKEIDISAVDPQVKEGYELFVKQLSKDFDVVEVSIPHWEEALAAYYFIAPAEASSNLARYDGVRYGTMVEEETYWDTVRETRNLLGEEVKRRILLGSFALSAGFKDALYEKANYLRRWLVLEFAQAFKDVDFLLTPTTPTLPFKLGEVKDPLQLYKADLFTTPANLAYLPAVSVPFKATGEPLPVGLQFIAPFGQDYKLLSFIRELGVKSI</sequence>
<dbReference type="InterPro" id="IPR036928">
    <property type="entry name" value="AS_sf"/>
</dbReference>
<dbReference type="EC" id="6.3.5.7" evidence="3 10"/>
<comment type="similarity">
    <text evidence="1 10">Belongs to the amidase family. GatA subfamily.</text>
</comment>
<dbReference type="SUPFAM" id="SSF75304">
    <property type="entry name" value="Amidase signature (AS) enzymes"/>
    <property type="match status" value="1"/>
</dbReference>
<comment type="catalytic activity">
    <reaction evidence="9 10">
        <text>L-glutamyl-tRNA(Gln) + L-glutamine + ATP + H2O = L-glutaminyl-tRNA(Gln) + L-glutamate + ADP + phosphate + H(+)</text>
        <dbReference type="Rhea" id="RHEA:17521"/>
        <dbReference type="Rhea" id="RHEA-COMP:9681"/>
        <dbReference type="Rhea" id="RHEA-COMP:9684"/>
        <dbReference type="ChEBI" id="CHEBI:15377"/>
        <dbReference type="ChEBI" id="CHEBI:15378"/>
        <dbReference type="ChEBI" id="CHEBI:29985"/>
        <dbReference type="ChEBI" id="CHEBI:30616"/>
        <dbReference type="ChEBI" id="CHEBI:43474"/>
        <dbReference type="ChEBI" id="CHEBI:58359"/>
        <dbReference type="ChEBI" id="CHEBI:78520"/>
        <dbReference type="ChEBI" id="CHEBI:78521"/>
        <dbReference type="ChEBI" id="CHEBI:456216"/>
        <dbReference type="EC" id="6.3.5.7"/>
    </reaction>
</comment>
<dbReference type="eggNOG" id="COG0154">
    <property type="taxonomic scope" value="Bacteria"/>
</dbReference>
<evidence type="ECO:0000256" key="1">
    <source>
        <dbReference type="ARBA" id="ARBA00008069"/>
    </source>
</evidence>
<evidence type="ECO:0000313" key="14">
    <source>
        <dbReference type="Proteomes" id="UP000001732"/>
    </source>
</evidence>
<keyword evidence="13" id="KW-0808">Transferase</keyword>
<protein>
    <recommendedName>
        <fullName evidence="4 10">Glutamyl-tRNA(Gln) amidotransferase subunit A</fullName>
        <shortName evidence="10">Glu-ADT subunit A</shortName>
        <ecNumber evidence="3 10">6.3.5.7</ecNumber>
    </recommendedName>
</protein>
<evidence type="ECO:0000256" key="4">
    <source>
        <dbReference type="ARBA" id="ARBA00014428"/>
    </source>
</evidence>
<evidence type="ECO:0000256" key="7">
    <source>
        <dbReference type="ARBA" id="ARBA00022840"/>
    </source>
</evidence>
<evidence type="ECO:0000256" key="10">
    <source>
        <dbReference type="HAMAP-Rule" id="MF_00120"/>
    </source>
</evidence>
<comment type="function">
    <text evidence="10">Allows the formation of correctly charged Gln-tRNA(Gln) through the transamidation of misacylated Glu-tRNA(Gln) in organisms which lack glutaminyl-tRNA synthetase. The reaction takes place in the presence of glutamine and ATP through an activated gamma-phospho-Glu-tRNA(Gln).</text>
</comment>
<evidence type="ECO:0000256" key="8">
    <source>
        <dbReference type="ARBA" id="ARBA00022917"/>
    </source>
</evidence>
<dbReference type="STRING" id="309798.COPRO5265_0127"/>
<feature type="active site" description="Charge relay system" evidence="10">
    <location>
        <position position="73"/>
    </location>
</feature>
<dbReference type="NCBIfam" id="TIGR00132">
    <property type="entry name" value="gatA"/>
    <property type="match status" value="1"/>
</dbReference>
<dbReference type="InterPro" id="IPR000120">
    <property type="entry name" value="Amidase"/>
</dbReference>
<dbReference type="GO" id="GO:0016740">
    <property type="term" value="F:transferase activity"/>
    <property type="evidence" value="ECO:0007669"/>
    <property type="project" value="UniProtKB-KW"/>
</dbReference>
<accession>B5Y6V0</accession>
<comment type="subunit">
    <text evidence="2 10">Heterotrimer of A, B and C subunits.</text>
</comment>
<dbReference type="OrthoDB" id="9811471at2"/>
<evidence type="ECO:0000256" key="11">
    <source>
        <dbReference type="SAM" id="MobiDB-lite"/>
    </source>
</evidence>
<feature type="domain" description="Amidase" evidence="12">
    <location>
        <begin position="22"/>
        <end position="453"/>
    </location>
</feature>
<feature type="region of interest" description="Disordered" evidence="11">
    <location>
        <begin position="127"/>
        <end position="147"/>
    </location>
</feature>
<dbReference type="GO" id="GO:0005524">
    <property type="term" value="F:ATP binding"/>
    <property type="evidence" value="ECO:0007669"/>
    <property type="project" value="UniProtKB-KW"/>
</dbReference>
<evidence type="ECO:0000259" key="12">
    <source>
        <dbReference type="Pfam" id="PF01425"/>
    </source>
</evidence>
<reference evidence="13 14" key="2">
    <citation type="journal article" date="2014" name="Genome Announc.">
        <title>Complete Genome Sequence of Coprothermobacter proteolyticus DSM 5265.</title>
        <authorList>
            <person name="Alexiev A."/>
            <person name="Coil D.A."/>
            <person name="Badger J.H."/>
            <person name="Enticknap J."/>
            <person name="Ward N."/>
            <person name="Robb F.T."/>
            <person name="Eisen J.A."/>
        </authorList>
    </citation>
    <scope>NUCLEOTIDE SEQUENCE [LARGE SCALE GENOMIC DNA]</scope>
    <source>
        <strain evidence="14">ATCC 35245 / DSM 5265 / OCM 4 / BT</strain>
    </source>
</reference>
<dbReference type="EMBL" id="CP001145">
    <property type="protein sequence ID" value="ACI16904.1"/>
    <property type="molecule type" value="Genomic_DNA"/>
</dbReference>
<evidence type="ECO:0000256" key="9">
    <source>
        <dbReference type="ARBA" id="ARBA00047407"/>
    </source>
</evidence>
<evidence type="ECO:0000313" key="13">
    <source>
        <dbReference type="EMBL" id="ACI16904.1"/>
    </source>
</evidence>
<evidence type="ECO:0000256" key="3">
    <source>
        <dbReference type="ARBA" id="ARBA00012739"/>
    </source>
</evidence>
<dbReference type="HOGENOM" id="CLU_009600_0_3_9"/>
<keyword evidence="7 10" id="KW-0067">ATP-binding</keyword>
<dbReference type="GO" id="GO:0006412">
    <property type="term" value="P:translation"/>
    <property type="evidence" value="ECO:0007669"/>
    <property type="project" value="UniProtKB-UniRule"/>
</dbReference>
<dbReference type="PROSITE" id="PS00571">
    <property type="entry name" value="AMIDASES"/>
    <property type="match status" value="1"/>
</dbReference>
<gene>
    <name evidence="10" type="primary">gatA</name>
    <name evidence="13" type="ordered locus">COPRO5265_0127</name>
</gene>
<dbReference type="InterPro" id="IPR004412">
    <property type="entry name" value="GatA"/>
</dbReference>
<proteinExistence type="inferred from homology"/>
<organism evidence="13 14">
    <name type="scientific">Coprothermobacter proteolyticus (strain ATCC 35245 / DSM 5265 / OCM 4 / BT)</name>
    <dbReference type="NCBI Taxonomy" id="309798"/>
    <lineage>
        <taxon>Bacteria</taxon>
        <taxon>Pseudomonadati</taxon>
        <taxon>Coprothermobacterota</taxon>
        <taxon>Coprothermobacteria</taxon>
        <taxon>Coprothermobacterales</taxon>
        <taxon>Coprothermobacteraceae</taxon>
        <taxon>Coprothermobacter</taxon>
    </lineage>
</organism>
<dbReference type="Gene3D" id="3.90.1300.10">
    <property type="entry name" value="Amidase signature (AS) domain"/>
    <property type="match status" value="1"/>
</dbReference>
<keyword evidence="14" id="KW-1185">Reference proteome</keyword>
<evidence type="ECO:0000256" key="2">
    <source>
        <dbReference type="ARBA" id="ARBA00011123"/>
    </source>
</evidence>
<feature type="active site" description="Acyl-ester intermediate" evidence="10">
    <location>
        <position position="172"/>
    </location>
</feature>
<keyword evidence="6 10" id="KW-0547">Nucleotide-binding</keyword>
<name>B5Y6V0_COPPD</name>